<dbReference type="InterPro" id="IPR036928">
    <property type="entry name" value="AS_sf"/>
</dbReference>
<organism evidence="3 4">
    <name type="scientific">Pseudonocardia benzenivorans</name>
    <dbReference type="NCBI Taxonomy" id="228005"/>
    <lineage>
        <taxon>Bacteria</taxon>
        <taxon>Bacillati</taxon>
        <taxon>Actinomycetota</taxon>
        <taxon>Actinomycetes</taxon>
        <taxon>Pseudonocardiales</taxon>
        <taxon>Pseudonocardiaceae</taxon>
        <taxon>Pseudonocardia</taxon>
    </lineage>
</organism>
<feature type="region of interest" description="Disordered" evidence="1">
    <location>
        <begin position="1"/>
        <end position="25"/>
    </location>
</feature>
<accession>A0ABW3VJW3</accession>
<dbReference type="SUPFAM" id="SSF75304">
    <property type="entry name" value="Amidase signature (AS) enzymes"/>
    <property type="match status" value="1"/>
</dbReference>
<evidence type="ECO:0000313" key="3">
    <source>
        <dbReference type="EMBL" id="MFD1234958.1"/>
    </source>
</evidence>
<sequence length="152" mass="16734">MARVTDEQDRPRVAEHVGHAGDRTRPVVERRTLHETQSRHATDNRLGPLLEQYDVLICPTVATTALKADHANDDPDFRINGKPVHPYVQWTPTYPFNLVSRCPVASVPSGFSSAGVPTGLQIVGRTYDELSVMTAAAAVEAARPWRDLVPTL</sequence>
<dbReference type="Proteomes" id="UP001597182">
    <property type="component" value="Unassembled WGS sequence"/>
</dbReference>
<feature type="domain" description="Amidase" evidence="2">
    <location>
        <begin position="32"/>
        <end position="131"/>
    </location>
</feature>
<keyword evidence="4" id="KW-1185">Reference proteome</keyword>
<dbReference type="RefSeq" id="WP_083845339.1">
    <property type="nucleotide sequence ID" value="NZ_BAABKS010000029.1"/>
</dbReference>
<comment type="caution">
    <text evidence="3">The sequence shown here is derived from an EMBL/GenBank/DDBJ whole genome shotgun (WGS) entry which is preliminary data.</text>
</comment>
<evidence type="ECO:0000256" key="1">
    <source>
        <dbReference type="SAM" id="MobiDB-lite"/>
    </source>
</evidence>
<gene>
    <name evidence="3" type="ORF">ACFQ34_16830</name>
</gene>
<dbReference type="Gene3D" id="3.90.1300.10">
    <property type="entry name" value="Amidase signature (AS) domain"/>
    <property type="match status" value="1"/>
</dbReference>
<dbReference type="InterPro" id="IPR023631">
    <property type="entry name" value="Amidase_dom"/>
</dbReference>
<evidence type="ECO:0000313" key="4">
    <source>
        <dbReference type="Proteomes" id="UP001597182"/>
    </source>
</evidence>
<protein>
    <submittedName>
        <fullName evidence="3">Amidase family protein</fullName>
    </submittedName>
</protein>
<proteinExistence type="predicted"/>
<reference evidence="4" key="1">
    <citation type="journal article" date="2019" name="Int. J. Syst. Evol. Microbiol.">
        <title>The Global Catalogue of Microorganisms (GCM) 10K type strain sequencing project: providing services to taxonomists for standard genome sequencing and annotation.</title>
        <authorList>
            <consortium name="The Broad Institute Genomics Platform"/>
            <consortium name="The Broad Institute Genome Sequencing Center for Infectious Disease"/>
            <person name="Wu L."/>
            <person name="Ma J."/>
        </authorList>
    </citation>
    <scope>NUCLEOTIDE SEQUENCE [LARGE SCALE GENOMIC DNA]</scope>
    <source>
        <strain evidence="4">CCUG 49018</strain>
    </source>
</reference>
<evidence type="ECO:0000259" key="2">
    <source>
        <dbReference type="Pfam" id="PF01425"/>
    </source>
</evidence>
<name>A0ABW3VJW3_9PSEU</name>
<dbReference type="EMBL" id="JBHTMB010000141">
    <property type="protein sequence ID" value="MFD1234958.1"/>
    <property type="molecule type" value="Genomic_DNA"/>
</dbReference>
<dbReference type="Pfam" id="PF01425">
    <property type="entry name" value="Amidase"/>
    <property type="match status" value="1"/>
</dbReference>